<accession>A0ABR0BEC3</accession>
<name>A0ABR0BEC3_PURLI</name>
<evidence type="ECO:0000256" key="1">
    <source>
        <dbReference type="SAM" id="MobiDB-lite"/>
    </source>
</evidence>
<dbReference type="EMBL" id="JAWRVI010000215">
    <property type="protein sequence ID" value="KAK4071530.1"/>
    <property type="molecule type" value="Genomic_DNA"/>
</dbReference>
<evidence type="ECO:0000313" key="3">
    <source>
        <dbReference type="Proteomes" id="UP001287286"/>
    </source>
</evidence>
<keyword evidence="3" id="KW-1185">Reference proteome</keyword>
<dbReference type="Proteomes" id="UP001287286">
    <property type="component" value="Unassembled WGS sequence"/>
</dbReference>
<reference evidence="2 3" key="1">
    <citation type="journal article" date="2024" name="Microbiol. Resour. Announc.">
        <title>Genome annotations for the ascomycete fungi Trichoderma harzianum, Trichoderma aggressivum, and Purpureocillium lilacinum.</title>
        <authorList>
            <person name="Beijen E.P.W."/>
            <person name="Ohm R.A."/>
        </authorList>
    </citation>
    <scope>NUCLEOTIDE SEQUENCE [LARGE SCALE GENOMIC DNA]</scope>
    <source>
        <strain evidence="2 3">CBS 150709</strain>
    </source>
</reference>
<protein>
    <submittedName>
        <fullName evidence="2">Uncharacterized protein</fullName>
    </submittedName>
</protein>
<comment type="caution">
    <text evidence="2">The sequence shown here is derived from an EMBL/GenBank/DDBJ whole genome shotgun (WGS) entry which is preliminary data.</text>
</comment>
<sequence>MLLSRYSLLFRPCLGHTATRPTSRPEMRTLLDVHIAHHNDKCGDDAKCRTDTRRQDSSLHDKAHGGYLKLAGTILLTSTTESEVERAEQMLRRQLGKSTERTKKLREQSGHKGHMAKEKTHELRAMHKRLAETEKTRWRCGECASTDGEEDARPQGESLHTAYGEGLKMGYHQAVHNGDGTN</sequence>
<gene>
    <name evidence="2" type="ORF">Purlil1_13409</name>
</gene>
<evidence type="ECO:0000313" key="2">
    <source>
        <dbReference type="EMBL" id="KAK4071530.1"/>
    </source>
</evidence>
<proteinExistence type="predicted"/>
<feature type="compositionally biased region" description="Basic and acidic residues" evidence="1">
    <location>
        <begin position="98"/>
        <end position="117"/>
    </location>
</feature>
<organism evidence="2 3">
    <name type="scientific">Purpureocillium lilacinum</name>
    <name type="common">Paecilomyces lilacinus</name>
    <dbReference type="NCBI Taxonomy" id="33203"/>
    <lineage>
        <taxon>Eukaryota</taxon>
        <taxon>Fungi</taxon>
        <taxon>Dikarya</taxon>
        <taxon>Ascomycota</taxon>
        <taxon>Pezizomycotina</taxon>
        <taxon>Sordariomycetes</taxon>
        <taxon>Hypocreomycetidae</taxon>
        <taxon>Hypocreales</taxon>
        <taxon>Ophiocordycipitaceae</taxon>
        <taxon>Purpureocillium</taxon>
    </lineage>
</organism>
<feature type="region of interest" description="Disordered" evidence="1">
    <location>
        <begin position="94"/>
        <end position="117"/>
    </location>
</feature>